<protein>
    <submittedName>
        <fullName evidence="3">Uncharacterized protein</fullName>
    </submittedName>
</protein>
<dbReference type="GO" id="GO:0070652">
    <property type="term" value="C:HAUS complex"/>
    <property type="evidence" value="ECO:0007669"/>
    <property type="project" value="InterPro"/>
</dbReference>
<dbReference type="Pfam" id="PF14735">
    <property type="entry name" value="HAUS4"/>
    <property type="match status" value="1"/>
</dbReference>
<dbReference type="OrthoDB" id="66964at2759"/>
<evidence type="ECO:0000256" key="1">
    <source>
        <dbReference type="SAM" id="Coils"/>
    </source>
</evidence>
<reference evidence="3" key="2">
    <citation type="submission" date="2020-04" db="EMBL/GenBank/DDBJ databases">
        <authorList>
            <consortium name="NCBI Genome Project"/>
        </authorList>
    </citation>
    <scope>NUCLEOTIDE SEQUENCE</scope>
    <source>
        <strain evidence="3">CBS 342.82</strain>
    </source>
</reference>
<dbReference type="InterPro" id="IPR029327">
    <property type="entry name" value="HAUS4"/>
</dbReference>
<evidence type="ECO:0000313" key="2">
    <source>
        <dbReference type="Proteomes" id="UP000504637"/>
    </source>
</evidence>
<evidence type="ECO:0000313" key="3">
    <source>
        <dbReference type="RefSeq" id="XP_033458064.1"/>
    </source>
</evidence>
<feature type="coiled-coil region" evidence="1">
    <location>
        <begin position="98"/>
        <end position="155"/>
    </location>
</feature>
<dbReference type="AlphaFoldDB" id="A0A6J3LZE4"/>
<reference evidence="3" key="1">
    <citation type="submission" date="2020-01" db="EMBL/GenBank/DDBJ databases">
        <authorList>
            <consortium name="DOE Joint Genome Institute"/>
            <person name="Haridas S."/>
            <person name="Albert R."/>
            <person name="Binder M."/>
            <person name="Bloem J."/>
            <person name="Labutti K."/>
            <person name="Salamov A."/>
            <person name="Andreopoulos B."/>
            <person name="Baker S.E."/>
            <person name="Barry K."/>
            <person name="Bills G."/>
            <person name="Bluhm B.H."/>
            <person name="Cannon C."/>
            <person name="Castanera R."/>
            <person name="Culley D.E."/>
            <person name="Daum C."/>
            <person name="Ezra D."/>
            <person name="Gonzalez J.B."/>
            <person name="Henrissat B."/>
            <person name="Kuo A."/>
            <person name="Liang C."/>
            <person name="Lipzen A."/>
            <person name="Lutzoni F."/>
            <person name="Magnuson J."/>
            <person name="Mondo S."/>
            <person name="Nolan M."/>
            <person name="Ohm R."/>
            <person name="Pangilinan J."/>
            <person name="Park H.-J."/>
            <person name="Ramirez L."/>
            <person name="Alfaro M."/>
            <person name="Sun H."/>
            <person name="Tritt A."/>
            <person name="Yoshinaga Y."/>
            <person name="Zwiers L.-H."/>
            <person name="Turgeon B.G."/>
            <person name="Goodwin S.B."/>
            <person name="Spatafora J.W."/>
            <person name="Crous P.W."/>
            <person name="Grigoriev I.V."/>
        </authorList>
    </citation>
    <scope>NUCLEOTIDE SEQUENCE</scope>
    <source>
        <strain evidence="3">CBS 342.82</strain>
    </source>
</reference>
<proteinExistence type="predicted"/>
<sequence length="162" mass="18465">MRQLIPSVAKLRHDTADSKANLAATRLELAQEAADVHAMQRKVIETSIRILEQTIHGSVSRNTKAKADYLATFAEGMNKKLQLQHNQLLNTAYAPEMQEALETRTTQLEREKLILQRKVREANERLAEYTRSKPLSELGRDYADIRAEIEKVRQDLTKLGIS</sequence>
<keyword evidence="1" id="KW-0175">Coiled coil</keyword>
<reference evidence="3" key="3">
    <citation type="submission" date="2025-08" db="UniProtKB">
        <authorList>
            <consortium name="RefSeq"/>
        </authorList>
    </citation>
    <scope>IDENTIFICATION</scope>
    <source>
        <strain evidence="3">CBS 342.82</strain>
    </source>
</reference>
<dbReference type="Proteomes" id="UP000504637">
    <property type="component" value="Unplaced"/>
</dbReference>
<dbReference type="GO" id="GO:0051225">
    <property type="term" value="P:spindle assembly"/>
    <property type="evidence" value="ECO:0007669"/>
    <property type="project" value="InterPro"/>
</dbReference>
<organism evidence="3">
    <name type="scientific">Dissoconium aciculare CBS 342.82</name>
    <dbReference type="NCBI Taxonomy" id="1314786"/>
    <lineage>
        <taxon>Eukaryota</taxon>
        <taxon>Fungi</taxon>
        <taxon>Dikarya</taxon>
        <taxon>Ascomycota</taxon>
        <taxon>Pezizomycotina</taxon>
        <taxon>Dothideomycetes</taxon>
        <taxon>Dothideomycetidae</taxon>
        <taxon>Mycosphaerellales</taxon>
        <taxon>Dissoconiaceae</taxon>
        <taxon>Dissoconium</taxon>
    </lineage>
</organism>
<dbReference type="GeneID" id="54357860"/>
<gene>
    <name evidence="3" type="ORF">K489DRAFT_263289</name>
</gene>
<keyword evidence="2" id="KW-1185">Reference proteome</keyword>
<name>A0A6J3LZE4_9PEZI</name>
<dbReference type="RefSeq" id="XP_033458064.1">
    <property type="nucleotide sequence ID" value="XM_033600060.1"/>
</dbReference>
<accession>A0A6J3LZE4</accession>